<protein>
    <submittedName>
        <fullName evidence="1">Uncharacterized protein</fullName>
    </submittedName>
</protein>
<name>A0AAV4WQ21_CAEEX</name>
<proteinExistence type="predicted"/>
<dbReference type="Proteomes" id="UP001054945">
    <property type="component" value="Unassembled WGS sequence"/>
</dbReference>
<evidence type="ECO:0000313" key="1">
    <source>
        <dbReference type="EMBL" id="GIY84020.1"/>
    </source>
</evidence>
<accession>A0AAV4WQ21</accession>
<comment type="caution">
    <text evidence="1">The sequence shown here is derived from an EMBL/GenBank/DDBJ whole genome shotgun (WGS) entry which is preliminary data.</text>
</comment>
<gene>
    <name evidence="1" type="ORF">CEXT_54551</name>
</gene>
<keyword evidence="2" id="KW-1185">Reference proteome</keyword>
<organism evidence="1 2">
    <name type="scientific">Caerostris extrusa</name>
    <name type="common">Bark spider</name>
    <name type="synonym">Caerostris bankana</name>
    <dbReference type="NCBI Taxonomy" id="172846"/>
    <lineage>
        <taxon>Eukaryota</taxon>
        <taxon>Metazoa</taxon>
        <taxon>Ecdysozoa</taxon>
        <taxon>Arthropoda</taxon>
        <taxon>Chelicerata</taxon>
        <taxon>Arachnida</taxon>
        <taxon>Araneae</taxon>
        <taxon>Araneomorphae</taxon>
        <taxon>Entelegynae</taxon>
        <taxon>Araneoidea</taxon>
        <taxon>Araneidae</taxon>
        <taxon>Caerostris</taxon>
    </lineage>
</organism>
<dbReference type="EMBL" id="BPLR01016457">
    <property type="protein sequence ID" value="GIY84020.1"/>
    <property type="molecule type" value="Genomic_DNA"/>
</dbReference>
<reference evidence="1 2" key="1">
    <citation type="submission" date="2021-06" db="EMBL/GenBank/DDBJ databases">
        <title>Caerostris extrusa draft genome.</title>
        <authorList>
            <person name="Kono N."/>
            <person name="Arakawa K."/>
        </authorList>
    </citation>
    <scope>NUCLEOTIDE SEQUENCE [LARGE SCALE GENOMIC DNA]</scope>
</reference>
<sequence>MVINCQRQSGSSEAVLLIVGPSNTGYPLELQIEGPNGSINGGRSSFEVEETRFLRKGSAEGFETINRMSYKELVTTMVRIIATFWIDYIWNCNTSADEFSGGKAQPDMIINCHRQSGSSEAVLLIVGPSNTSYPLELQIEGRNGSINGGG</sequence>
<evidence type="ECO:0000313" key="2">
    <source>
        <dbReference type="Proteomes" id="UP001054945"/>
    </source>
</evidence>
<dbReference type="AlphaFoldDB" id="A0AAV4WQ21"/>